<dbReference type="Proteomes" id="UP000002743">
    <property type="component" value="Chromosome"/>
</dbReference>
<organism evidence="2 3">
    <name type="scientific">Methylovorus glucosotrophus (strain SIP3-4)</name>
    <dbReference type="NCBI Taxonomy" id="582744"/>
    <lineage>
        <taxon>Bacteria</taxon>
        <taxon>Pseudomonadati</taxon>
        <taxon>Pseudomonadota</taxon>
        <taxon>Betaproteobacteria</taxon>
        <taxon>Nitrosomonadales</taxon>
        <taxon>Methylophilaceae</taxon>
        <taxon>Methylovorus</taxon>
    </lineage>
</organism>
<dbReference type="InterPro" id="IPR002725">
    <property type="entry name" value="YgjP-like_metallopeptidase"/>
</dbReference>
<dbReference type="STRING" id="582744.Msip34_2728"/>
<dbReference type="InterPro" id="IPR053136">
    <property type="entry name" value="UTP_pyrophosphatase-like"/>
</dbReference>
<dbReference type="RefSeq" id="WP_015831177.1">
    <property type="nucleotide sequence ID" value="NC_012969.1"/>
</dbReference>
<reference evidence="2 3" key="2">
    <citation type="journal article" date="2011" name="J. Bacteriol.">
        <title>Genomes of three methylotrophs from a single niche uncover genetic and metabolic divergence of Methylophilaceae.</title>
        <authorList>
            <person name="Lapidus A."/>
            <person name="Clum A."/>
            <person name="Labutti K."/>
            <person name="Kaluzhnaya M.G."/>
            <person name="Lim S."/>
            <person name="Beck D.A."/>
            <person name="Glavina Del Rio T."/>
            <person name="Nolan M."/>
            <person name="Mavromatis K."/>
            <person name="Huntemann M."/>
            <person name="Lucas S."/>
            <person name="Lidstrom M.E."/>
            <person name="Ivanova N."/>
            <person name="Chistoserdova L."/>
        </authorList>
    </citation>
    <scope>NUCLEOTIDE SEQUENCE [LARGE SCALE GENOMIC DNA]</scope>
    <source>
        <strain evidence="2 3">SIP3-4</strain>
    </source>
</reference>
<evidence type="ECO:0000313" key="3">
    <source>
        <dbReference type="Proteomes" id="UP000002743"/>
    </source>
</evidence>
<gene>
    <name evidence="2" type="ordered locus">Msip34_2728</name>
</gene>
<dbReference type="Pfam" id="PF01863">
    <property type="entry name" value="YgjP-like"/>
    <property type="match status" value="1"/>
</dbReference>
<dbReference type="HOGENOM" id="CLU_101303_0_0_4"/>
<dbReference type="Gene3D" id="3.30.2010.10">
    <property type="entry name" value="Metalloproteases ('zincins'), catalytic domain"/>
    <property type="match status" value="1"/>
</dbReference>
<evidence type="ECO:0000313" key="2">
    <source>
        <dbReference type="EMBL" id="ACT51965.1"/>
    </source>
</evidence>
<feature type="domain" description="YgjP-like metallopeptidase" evidence="1">
    <location>
        <begin position="112"/>
        <end position="157"/>
    </location>
</feature>
<proteinExistence type="predicted"/>
<dbReference type="AlphaFoldDB" id="C6XBJ5"/>
<keyword evidence="3" id="KW-1185">Reference proteome</keyword>
<dbReference type="PANTHER" id="PTHR30399">
    <property type="entry name" value="UNCHARACTERIZED PROTEIN YGJP"/>
    <property type="match status" value="1"/>
</dbReference>
<evidence type="ECO:0000259" key="1">
    <source>
        <dbReference type="Pfam" id="PF01863"/>
    </source>
</evidence>
<dbReference type="KEGG" id="mei:Msip34_2728"/>
<dbReference type="OrthoDB" id="9000630at2"/>
<dbReference type="eggNOG" id="COG1451">
    <property type="taxonomic scope" value="Bacteria"/>
</dbReference>
<reference evidence="3" key="1">
    <citation type="submission" date="2009-07" db="EMBL/GenBank/DDBJ databases">
        <title>Complete sequence of chromosome of Methylovorus sp. SIP3-4.</title>
        <authorList>
            <person name="Lucas S."/>
            <person name="Copeland A."/>
            <person name="Lapidus A."/>
            <person name="Glavina del Rio T."/>
            <person name="Tice H."/>
            <person name="Bruce D."/>
            <person name="Goodwin L."/>
            <person name="Pitluck S."/>
            <person name="Clum A."/>
            <person name="Larimer F."/>
            <person name="Land M."/>
            <person name="Hauser L."/>
            <person name="Kyrpides N."/>
            <person name="Mikhailova N."/>
            <person name="Kayluzhnaya M."/>
            <person name="Chistoserdova L."/>
        </authorList>
    </citation>
    <scope>NUCLEOTIDE SEQUENCE [LARGE SCALE GENOMIC DNA]</scope>
    <source>
        <strain evidence="3">SIP3-4</strain>
    </source>
</reference>
<dbReference type="PANTHER" id="PTHR30399:SF1">
    <property type="entry name" value="UTP PYROPHOSPHATASE"/>
    <property type="match status" value="1"/>
</dbReference>
<dbReference type="EMBL" id="CP001674">
    <property type="protein sequence ID" value="ACT51965.1"/>
    <property type="molecule type" value="Genomic_DNA"/>
</dbReference>
<accession>C6XBJ5</accession>
<name>C6XBJ5_METGS</name>
<protein>
    <recommendedName>
        <fullName evidence="1">YgjP-like metallopeptidase domain-containing protein</fullName>
    </recommendedName>
</protein>
<sequence length="178" mass="20521">MLPLTPTSHYLAAYPASLVTQALDVIRQGKLAEIFLAKYPEPHTIRTDKGLYDFVVKIKDEYLRNSGQLSRVAYDSKLHIVRHALGTHTAISRVQGGKLKAKRELHVSGLFRSMPEAFLRMIVVHELAHFKERDHDKAFYQLCCYMEPHYHQLEFDLRVYLTYLDAGGEPLWEPRSAP</sequence>